<proteinExistence type="predicted"/>
<reference evidence="7" key="1">
    <citation type="journal article" date="2019" name="Int. J. Syst. Evol. Microbiol.">
        <title>The Global Catalogue of Microorganisms (GCM) 10K type strain sequencing project: providing services to taxonomists for standard genome sequencing and annotation.</title>
        <authorList>
            <consortium name="The Broad Institute Genomics Platform"/>
            <consortium name="The Broad Institute Genome Sequencing Center for Infectious Disease"/>
            <person name="Wu L."/>
            <person name="Ma J."/>
        </authorList>
    </citation>
    <scope>NUCLEOTIDE SEQUENCE [LARGE SCALE GENOMIC DNA]</scope>
    <source>
        <strain evidence="7">JCM 18959</strain>
    </source>
</reference>
<evidence type="ECO:0000256" key="3">
    <source>
        <dbReference type="ARBA" id="ARBA00023235"/>
    </source>
</evidence>
<comment type="caution">
    <text evidence="6">The sequence shown here is derived from an EMBL/GenBank/DDBJ whole genome shotgun (WGS) entry which is preliminary data.</text>
</comment>
<dbReference type="InterPro" id="IPR000821">
    <property type="entry name" value="Ala_racemase"/>
</dbReference>
<dbReference type="PANTHER" id="PTHR30511:SF0">
    <property type="entry name" value="ALANINE RACEMASE, CATABOLIC-RELATED"/>
    <property type="match status" value="1"/>
</dbReference>
<dbReference type="SUPFAM" id="SSF50621">
    <property type="entry name" value="Alanine racemase C-terminal domain-like"/>
    <property type="match status" value="1"/>
</dbReference>
<accession>A0ABP9MML3</accession>
<evidence type="ECO:0000259" key="5">
    <source>
        <dbReference type="SMART" id="SM01005"/>
    </source>
</evidence>
<dbReference type="Gene3D" id="2.40.37.10">
    <property type="entry name" value="Lyase, Ornithine Decarboxylase, Chain A, domain 1"/>
    <property type="match status" value="1"/>
</dbReference>
<name>A0ABP9MML3_9MICO</name>
<evidence type="ECO:0000256" key="4">
    <source>
        <dbReference type="SAM" id="MobiDB-lite"/>
    </source>
</evidence>
<gene>
    <name evidence="6" type="ORF">GCM10025760_34630</name>
</gene>
<keyword evidence="3" id="KW-0413">Isomerase</keyword>
<feature type="region of interest" description="Disordered" evidence="4">
    <location>
        <begin position="1"/>
        <end position="22"/>
    </location>
</feature>
<dbReference type="EMBL" id="BAABKZ010000005">
    <property type="protein sequence ID" value="GAA5098978.1"/>
    <property type="molecule type" value="Genomic_DNA"/>
</dbReference>
<sequence length="242" mass="24697">MSSAIPGQGMPVPGSAPRSSPVARISRGALTGNARIAWDRGIRSFDSSVLEADAWGHGAALVEGVLVTAGFTRDEHAPAAYGSGGANHAMAAPARPVLTPSQLLGMPGTAATPALRLSGAVLSVKHLRAGEGVSYGYAYRAEHDTRVALVTGGYAQGVVRSLGGAVDVAIAAERHPIVGRVAMDVCVVEIGDSVVHRGDEVLLLGDAAAGEPSLAEWVDATGMYAFELVTTVGLRAIREDAP</sequence>
<dbReference type="Proteomes" id="UP001501407">
    <property type="component" value="Unassembled WGS sequence"/>
</dbReference>
<dbReference type="SMART" id="SM01005">
    <property type="entry name" value="Ala_racemase_C"/>
    <property type="match status" value="1"/>
</dbReference>
<dbReference type="InterPro" id="IPR011079">
    <property type="entry name" value="Ala_racemase_C"/>
</dbReference>
<evidence type="ECO:0000256" key="1">
    <source>
        <dbReference type="ARBA" id="ARBA00001933"/>
    </source>
</evidence>
<protein>
    <recommendedName>
        <fullName evidence="5">Alanine racemase C-terminal domain-containing protein</fullName>
    </recommendedName>
</protein>
<dbReference type="InterPro" id="IPR009006">
    <property type="entry name" value="Ala_racemase/Decarboxylase_C"/>
</dbReference>
<dbReference type="RefSeq" id="WP_252787429.1">
    <property type="nucleotide sequence ID" value="NZ_BAABKZ010000005.1"/>
</dbReference>
<evidence type="ECO:0000256" key="2">
    <source>
        <dbReference type="ARBA" id="ARBA00022898"/>
    </source>
</evidence>
<dbReference type="PANTHER" id="PTHR30511">
    <property type="entry name" value="ALANINE RACEMASE"/>
    <property type="match status" value="1"/>
</dbReference>
<keyword evidence="7" id="KW-1185">Reference proteome</keyword>
<feature type="domain" description="Alanine racemase C-terminal" evidence="5">
    <location>
        <begin position="114"/>
        <end position="241"/>
    </location>
</feature>
<dbReference type="Pfam" id="PF00842">
    <property type="entry name" value="Ala_racemase_C"/>
    <property type="match status" value="1"/>
</dbReference>
<organism evidence="6 7">
    <name type="scientific">Microbacterium yannicii</name>
    <dbReference type="NCBI Taxonomy" id="671622"/>
    <lineage>
        <taxon>Bacteria</taxon>
        <taxon>Bacillati</taxon>
        <taxon>Actinomycetota</taxon>
        <taxon>Actinomycetes</taxon>
        <taxon>Micrococcales</taxon>
        <taxon>Microbacteriaceae</taxon>
        <taxon>Microbacterium</taxon>
    </lineage>
</organism>
<comment type="cofactor">
    <cofactor evidence="1">
        <name>pyridoxal 5'-phosphate</name>
        <dbReference type="ChEBI" id="CHEBI:597326"/>
    </cofactor>
</comment>
<evidence type="ECO:0000313" key="7">
    <source>
        <dbReference type="Proteomes" id="UP001501407"/>
    </source>
</evidence>
<evidence type="ECO:0000313" key="6">
    <source>
        <dbReference type="EMBL" id="GAA5098978.1"/>
    </source>
</evidence>
<keyword evidence="2" id="KW-0663">Pyridoxal phosphate</keyword>